<feature type="chain" id="PRO_5013240754" description="FAS1 domain-containing protein" evidence="1">
    <location>
        <begin position="21"/>
        <end position="940"/>
    </location>
</feature>
<feature type="domain" description="FAS1" evidence="2">
    <location>
        <begin position="343"/>
        <end position="480"/>
    </location>
</feature>
<feature type="signal peptide" evidence="1">
    <location>
        <begin position="1"/>
        <end position="20"/>
    </location>
</feature>
<dbReference type="PROSITE" id="PS50213">
    <property type="entry name" value="FAS1"/>
    <property type="match status" value="6"/>
</dbReference>
<dbReference type="PROSITE" id="PS51257">
    <property type="entry name" value="PROKAR_LIPOPROTEIN"/>
    <property type="match status" value="1"/>
</dbReference>
<dbReference type="EMBL" id="NBWU01000007">
    <property type="protein sequence ID" value="PCE62766.1"/>
    <property type="molecule type" value="Genomic_DNA"/>
</dbReference>
<dbReference type="PANTHER" id="PTHR10900">
    <property type="entry name" value="PERIOSTIN-RELATED"/>
    <property type="match status" value="1"/>
</dbReference>
<dbReference type="FunFam" id="2.30.180.10:FF:000032">
    <property type="entry name" value="Fasciclin domain-containing protein, putative"/>
    <property type="match status" value="6"/>
</dbReference>
<feature type="domain" description="FAS1" evidence="2">
    <location>
        <begin position="34"/>
        <end position="179"/>
    </location>
</feature>
<dbReference type="SMART" id="SM00554">
    <property type="entry name" value="FAS1"/>
    <property type="match status" value="6"/>
</dbReference>
<dbReference type="OrthoDB" id="9800666at2"/>
<dbReference type="InterPro" id="IPR000782">
    <property type="entry name" value="FAS1_domain"/>
</dbReference>
<evidence type="ECO:0000259" key="2">
    <source>
        <dbReference type="PROSITE" id="PS50213"/>
    </source>
</evidence>
<proteinExistence type="predicted"/>
<feature type="domain" description="FAS1" evidence="2">
    <location>
        <begin position="792"/>
        <end position="936"/>
    </location>
</feature>
<dbReference type="Proteomes" id="UP000219559">
    <property type="component" value="Unassembled WGS sequence"/>
</dbReference>
<evidence type="ECO:0000256" key="1">
    <source>
        <dbReference type="SAM" id="SignalP"/>
    </source>
</evidence>
<dbReference type="PANTHER" id="PTHR10900:SF77">
    <property type="entry name" value="FI19380P1"/>
    <property type="match status" value="1"/>
</dbReference>
<dbReference type="GO" id="GO:0005615">
    <property type="term" value="C:extracellular space"/>
    <property type="evidence" value="ECO:0007669"/>
    <property type="project" value="TreeGrafter"/>
</dbReference>
<reference evidence="3 4" key="1">
    <citation type="submission" date="2017-04" db="EMBL/GenBank/DDBJ databases">
        <title>A new member of the family Flavobacteriaceae isolated from ascidians.</title>
        <authorList>
            <person name="Chen L."/>
        </authorList>
    </citation>
    <scope>NUCLEOTIDE SEQUENCE [LARGE SCALE GENOMIC DNA]</scope>
    <source>
        <strain evidence="3 4">HQA918</strain>
    </source>
</reference>
<protein>
    <recommendedName>
        <fullName evidence="2">FAS1 domain-containing protein</fullName>
    </recommendedName>
</protein>
<feature type="domain" description="FAS1" evidence="2">
    <location>
        <begin position="639"/>
        <end position="779"/>
    </location>
</feature>
<keyword evidence="1" id="KW-0732">Signal</keyword>
<sequence length="940" mass="98020">MKKKSLFYFLLFLSVFIVSCSDDDDNGMEEKSETRNIVQLAQDTNDLSSLVAALGQAEANLVDFLQGSGPFTVFAPTNAAFTNLLNTLGDDYNSLDDFDTAEEKALLANILKYHVISGTKALSSDLTNGQTLTTALGETLTVNIDGDVFIQDATDVDAKVTGADIEASNGVVHVIDKILLPQSVLDALAPEPVGDIVAIAQGTESLSALVAAVAKAGLVETLQGDGPFTVFAPTNDAFTALLEGLDGFDSLDDFDTEEEIALLTKILTYHVVAGTAAKSTDLTDGQMIETVQGESVTVSIGDGVMIDDANVALADVMAANGVVHVIDKVILPIEVKEALGLPTKDIVELAVETETLSSLVAAVTKAGLVETLQGDGPFTVFAPTNDAFAALLEELDGFDSLDDFDTEAELDILTQILTYHVVAGTAAKSTDLTDGQMIETVQGESVTIGVGDGVTVDDANVTAADVMGTNGVVHLIDKVIVPESLKDALFGKDIVELAIETEALSSLVAAVTKAGLVETLQGEGPFTVFAPTNDAFAALLEELDGFDSLDDFDTEAEIAILTQILTYHVVAGTAAKSTDVTDGQMIETVQGESVTITIDGGVMVENAMVTMPDVMATNGVVHVIDKVIIPDALKDDLLGKDIVGLAQDTDDLSLLVAALIQADAGLVEALQGDGPFTVFAPTNTAFAALLDVLGDDYNSLDDFDTAAEKELLASILTYHVVAGAGAFSTDLTDGQMIETLQGESVTVSLDGGVFIDDAQVSMADVEARNGVVHIIDKVILPNSAKEALGIPTKNIVELAQATDALSNLVAALVQADAGLVELLAGDGPFTVFAPTNDAFATFLAGLDGIDSLADFDTPAEKARLAEFLKYHVVSGAAVKSTDLTDGQMVTTAQGTQITINLTGGVFIDDTTPTDAEVTMADVMATNGVVHIIDKVLDHEH</sequence>
<accession>A0A2A4G469</accession>
<dbReference type="InterPro" id="IPR036378">
    <property type="entry name" value="FAS1_dom_sf"/>
</dbReference>
<keyword evidence="4" id="KW-1185">Reference proteome</keyword>
<gene>
    <name evidence="3" type="ORF">B7P33_15885</name>
</gene>
<feature type="domain" description="FAS1" evidence="2">
    <location>
        <begin position="491"/>
        <end position="628"/>
    </location>
</feature>
<dbReference type="Gene3D" id="2.30.180.10">
    <property type="entry name" value="FAS1 domain"/>
    <property type="match status" value="6"/>
</dbReference>
<dbReference type="SUPFAM" id="SSF82153">
    <property type="entry name" value="FAS1 domain"/>
    <property type="match status" value="6"/>
</dbReference>
<dbReference type="InterPro" id="IPR050904">
    <property type="entry name" value="Adhesion/Biosynth-related"/>
</dbReference>
<evidence type="ECO:0000313" key="3">
    <source>
        <dbReference type="EMBL" id="PCE62766.1"/>
    </source>
</evidence>
<comment type="caution">
    <text evidence="3">The sequence shown here is derived from an EMBL/GenBank/DDBJ whole genome shotgun (WGS) entry which is preliminary data.</text>
</comment>
<dbReference type="AlphaFoldDB" id="A0A2A4G469"/>
<organism evidence="3 4">
    <name type="scientific">Sediminicola luteus</name>
    <dbReference type="NCBI Taxonomy" id="319238"/>
    <lineage>
        <taxon>Bacteria</taxon>
        <taxon>Pseudomonadati</taxon>
        <taxon>Bacteroidota</taxon>
        <taxon>Flavobacteriia</taxon>
        <taxon>Flavobacteriales</taxon>
        <taxon>Flavobacteriaceae</taxon>
        <taxon>Sediminicola</taxon>
    </lineage>
</organism>
<feature type="domain" description="FAS1" evidence="2">
    <location>
        <begin position="193"/>
        <end position="330"/>
    </location>
</feature>
<name>A0A2A4G469_9FLAO</name>
<dbReference type="Pfam" id="PF02469">
    <property type="entry name" value="Fasciclin"/>
    <property type="match status" value="6"/>
</dbReference>
<evidence type="ECO:0000313" key="4">
    <source>
        <dbReference type="Proteomes" id="UP000219559"/>
    </source>
</evidence>
<dbReference type="RefSeq" id="WP_097440876.1">
    <property type="nucleotide sequence ID" value="NZ_KZ300477.1"/>
</dbReference>